<feature type="region of interest" description="Disordered" evidence="1">
    <location>
        <begin position="48"/>
        <end position="84"/>
    </location>
</feature>
<sequence length="118" mass="12609">MMSLQISVDTYRRTCLTKLGLQGTIRDDAWMTLGTDVGLMWVSMKRGQEGSDNVPAVPQGPPVHPPLLGALEPRHQAMPPQGHDCEARKALQVAVSAVCEGNEEEDAADGDVKGVSGE</sequence>
<protein>
    <submittedName>
        <fullName evidence="2">Uncharacterized protein</fullName>
    </submittedName>
</protein>
<name>A0AA87ZQZ7_FICCA</name>
<accession>A0AA87ZQZ7</accession>
<organism evidence="2 3">
    <name type="scientific">Ficus carica</name>
    <name type="common">Common fig</name>
    <dbReference type="NCBI Taxonomy" id="3494"/>
    <lineage>
        <taxon>Eukaryota</taxon>
        <taxon>Viridiplantae</taxon>
        <taxon>Streptophyta</taxon>
        <taxon>Embryophyta</taxon>
        <taxon>Tracheophyta</taxon>
        <taxon>Spermatophyta</taxon>
        <taxon>Magnoliopsida</taxon>
        <taxon>eudicotyledons</taxon>
        <taxon>Gunneridae</taxon>
        <taxon>Pentapetalae</taxon>
        <taxon>rosids</taxon>
        <taxon>fabids</taxon>
        <taxon>Rosales</taxon>
        <taxon>Moraceae</taxon>
        <taxon>Ficeae</taxon>
        <taxon>Ficus</taxon>
    </lineage>
</organism>
<dbReference type="EMBL" id="BTGU01000013">
    <property type="protein sequence ID" value="GMN41804.1"/>
    <property type="molecule type" value="Genomic_DNA"/>
</dbReference>
<proteinExistence type="predicted"/>
<dbReference type="Proteomes" id="UP001187192">
    <property type="component" value="Unassembled WGS sequence"/>
</dbReference>
<evidence type="ECO:0000256" key="1">
    <source>
        <dbReference type="SAM" id="MobiDB-lite"/>
    </source>
</evidence>
<evidence type="ECO:0000313" key="2">
    <source>
        <dbReference type="EMBL" id="GMN41804.1"/>
    </source>
</evidence>
<evidence type="ECO:0000313" key="3">
    <source>
        <dbReference type="Proteomes" id="UP001187192"/>
    </source>
</evidence>
<dbReference type="AlphaFoldDB" id="A0AA87ZQZ7"/>
<reference evidence="2" key="1">
    <citation type="submission" date="2023-07" db="EMBL/GenBank/DDBJ databases">
        <title>draft genome sequence of fig (Ficus carica).</title>
        <authorList>
            <person name="Takahashi T."/>
            <person name="Nishimura K."/>
        </authorList>
    </citation>
    <scope>NUCLEOTIDE SEQUENCE</scope>
</reference>
<gene>
    <name evidence="2" type="ORF">TIFTF001_011030</name>
</gene>
<keyword evidence="3" id="KW-1185">Reference proteome</keyword>
<comment type="caution">
    <text evidence="2">The sequence shown here is derived from an EMBL/GenBank/DDBJ whole genome shotgun (WGS) entry which is preliminary data.</text>
</comment>